<evidence type="ECO:0000313" key="2">
    <source>
        <dbReference type="Proteomes" id="UP000346198"/>
    </source>
</evidence>
<accession>A0A6C2ULI9</accession>
<protein>
    <recommendedName>
        <fullName evidence="3">STAS/SEC14 domain-containing protein</fullName>
    </recommendedName>
</protein>
<dbReference type="RefSeq" id="WP_136062600.1">
    <property type="nucleotide sequence ID" value="NZ_CAAHFH010000002.1"/>
</dbReference>
<dbReference type="Proteomes" id="UP000346198">
    <property type="component" value="Unassembled WGS sequence"/>
</dbReference>
<proteinExistence type="predicted"/>
<name>A0A6C2ULI9_9BACT</name>
<gene>
    <name evidence="1" type="ORF">SCARR_03185</name>
</gene>
<sequence length="127" mass="14760">MYHIHENPDHLLVEFRRDFDYPMIQTIIHHETTMLEYPATNDIWLIGTHHADIRLGELESMVQEFQCRCPKDATRTKTAVVCDQGLTQAVIELWMAEAQKRVAFEMRMFKTLEEAEGWLGVAVAEVA</sequence>
<evidence type="ECO:0000313" key="1">
    <source>
        <dbReference type="EMBL" id="VGO21115.1"/>
    </source>
</evidence>
<dbReference type="AlphaFoldDB" id="A0A6C2ULI9"/>
<organism evidence="1 2">
    <name type="scientific">Pontiella sulfatireligans</name>
    <dbReference type="NCBI Taxonomy" id="2750658"/>
    <lineage>
        <taxon>Bacteria</taxon>
        <taxon>Pseudomonadati</taxon>
        <taxon>Kiritimatiellota</taxon>
        <taxon>Kiritimatiellia</taxon>
        <taxon>Kiritimatiellales</taxon>
        <taxon>Pontiellaceae</taxon>
        <taxon>Pontiella</taxon>
    </lineage>
</organism>
<reference evidence="1 2" key="1">
    <citation type="submission" date="2019-04" db="EMBL/GenBank/DDBJ databases">
        <authorList>
            <person name="Van Vliet M D."/>
        </authorList>
    </citation>
    <scope>NUCLEOTIDE SEQUENCE [LARGE SCALE GENOMIC DNA]</scope>
    <source>
        <strain evidence="1 2">F21</strain>
    </source>
</reference>
<keyword evidence="2" id="KW-1185">Reference proteome</keyword>
<dbReference type="EMBL" id="CAAHFH010000002">
    <property type="protein sequence ID" value="VGO21115.1"/>
    <property type="molecule type" value="Genomic_DNA"/>
</dbReference>
<evidence type="ECO:0008006" key="3">
    <source>
        <dbReference type="Google" id="ProtNLM"/>
    </source>
</evidence>